<reference evidence="3" key="1">
    <citation type="submission" date="2022-11" db="UniProtKB">
        <authorList>
            <consortium name="WormBaseParasite"/>
        </authorList>
    </citation>
    <scope>IDENTIFICATION</scope>
</reference>
<organism evidence="2 3">
    <name type="scientific">Romanomermis culicivorax</name>
    <name type="common">Nematode worm</name>
    <dbReference type="NCBI Taxonomy" id="13658"/>
    <lineage>
        <taxon>Eukaryota</taxon>
        <taxon>Metazoa</taxon>
        <taxon>Ecdysozoa</taxon>
        <taxon>Nematoda</taxon>
        <taxon>Enoplea</taxon>
        <taxon>Dorylaimia</taxon>
        <taxon>Mermithida</taxon>
        <taxon>Mermithoidea</taxon>
        <taxon>Mermithidae</taxon>
        <taxon>Romanomermis</taxon>
    </lineage>
</organism>
<feature type="transmembrane region" description="Helical" evidence="1">
    <location>
        <begin position="161"/>
        <end position="180"/>
    </location>
</feature>
<dbReference type="WBParaSite" id="nRc.2.0.1.t04176-RA">
    <property type="protein sequence ID" value="nRc.2.0.1.t04176-RA"/>
    <property type="gene ID" value="nRc.2.0.1.g04176"/>
</dbReference>
<keyword evidence="1" id="KW-1133">Transmembrane helix</keyword>
<evidence type="ECO:0000313" key="2">
    <source>
        <dbReference type="Proteomes" id="UP000887565"/>
    </source>
</evidence>
<dbReference type="Proteomes" id="UP000887565">
    <property type="component" value="Unplaced"/>
</dbReference>
<keyword evidence="2" id="KW-1185">Reference proteome</keyword>
<accession>A0A915HRM4</accession>
<evidence type="ECO:0000256" key="1">
    <source>
        <dbReference type="SAM" id="Phobius"/>
    </source>
</evidence>
<keyword evidence="1" id="KW-0812">Transmembrane</keyword>
<name>A0A915HRM4_ROMCU</name>
<protein>
    <submittedName>
        <fullName evidence="3">Uncharacterized protein</fullName>
    </submittedName>
</protein>
<dbReference type="AlphaFoldDB" id="A0A915HRM4"/>
<sequence>MAYEHVSLLNNKSKYLYSGGRSVDICPPKNIMSDKNLTSSLTYPENLKICDHGQHDHSNKASSSSDSKNPFYEVSNEYMRLSGYARQFTKLLQKNCKRKCENIEMPPPTIIDMTPEINDPDPDCQDLSKNVGSPYGILWKNPPNFKRIKRRKQLFLLKTKACYMAVLFSLIGLICAILEAELIANQYTTKRNIHDKSNI</sequence>
<keyword evidence="1" id="KW-0472">Membrane</keyword>
<evidence type="ECO:0000313" key="3">
    <source>
        <dbReference type="WBParaSite" id="nRc.2.0.1.t04176-RA"/>
    </source>
</evidence>
<proteinExistence type="predicted"/>